<dbReference type="EMBL" id="JXTI01000038">
    <property type="protein sequence ID" value="KWX14287.1"/>
    <property type="molecule type" value="Genomic_DNA"/>
</dbReference>
<dbReference type="PANTHER" id="PTHR21527">
    <property type="entry name" value="NUCLEOPORIN NUP35"/>
    <property type="match status" value="1"/>
</dbReference>
<feature type="domain" description="RRM Nup35-type" evidence="6">
    <location>
        <begin position="137"/>
        <end position="216"/>
    </location>
</feature>
<name>A0A132NW40_GIAIN</name>
<accession>A0A132NW40</accession>
<evidence type="ECO:0000313" key="7">
    <source>
        <dbReference type="EMBL" id="KWX14287.1"/>
    </source>
</evidence>
<dbReference type="Pfam" id="PF05172">
    <property type="entry name" value="RRM_Nup35"/>
    <property type="match status" value="1"/>
</dbReference>
<dbReference type="CDD" id="cd12441">
    <property type="entry name" value="RRM_Nup53_like"/>
    <property type="match status" value="1"/>
</dbReference>
<dbReference type="GO" id="GO:0017056">
    <property type="term" value="F:structural constituent of nuclear pore"/>
    <property type="evidence" value="ECO:0007669"/>
    <property type="project" value="TreeGrafter"/>
</dbReference>
<dbReference type="GO" id="GO:0006999">
    <property type="term" value="P:nuclear pore organization"/>
    <property type="evidence" value="ECO:0007669"/>
    <property type="project" value="TreeGrafter"/>
</dbReference>
<dbReference type="GO" id="GO:0044613">
    <property type="term" value="C:nuclear pore central transport channel"/>
    <property type="evidence" value="ECO:0007669"/>
    <property type="project" value="TreeGrafter"/>
</dbReference>
<dbReference type="GO" id="GO:0044615">
    <property type="term" value="C:nuclear pore nuclear basket"/>
    <property type="evidence" value="ECO:0007669"/>
    <property type="project" value="TreeGrafter"/>
</dbReference>
<keyword evidence="4 5" id="KW-0539">Nucleus</keyword>
<sequence>MLRSKYISALVPRGYLSSPREESSMRTERLKVAISASKSVGLDKLSRYRKRSFLSVTVSRDLVVGRACVATTMSKHSKKSSLPSILKSSMQTHSVGFSYQNDPYSLSSRTLATRAVTTVDVPGQHRKVAVPDPVDLASVDEWVTVYGVTPSNLSLVLHALMNFGVIVRVNYANHHFIHVRFADALSAQAAVSARVICLSKVSIIGIIPCLVKALDNDITLCHELDLPPYVLTKKTPPVVSNGILERIINWFATLLR</sequence>
<dbReference type="Proteomes" id="UP000070089">
    <property type="component" value="Unassembled WGS sequence"/>
</dbReference>
<keyword evidence="5" id="KW-0811">Translocation</keyword>
<keyword evidence="3 5" id="KW-0509">mRNA transport</keyword>
<proteinExistence type="predicted"/>
<keyword evidence="5" id="KW-0653">Protein transport</keyword>
<evidence type="ECO:0000256" key="1">
    <source>
        <dbReference type="ARBA" id="ARBA00004123"/>
    </source>
</evidence>
<dbReference type="VEuPathDB" id="GiardiaDB:QR46_1732"/>
<gene>
    <name evidence="7" type="ORF">QR46_1732</name>
</gene>
<dbReference type="PROSITE" id="PS51472">
    <property type="entry name" value="RRM_NUP35"/>
    <property type="match status" value="1"/>
</dbReference>
<dbReference type="GO" id="GO:0005543">
    <property type="term" value="F:phospholipid binding"/>
    <property type="evidence" value="ECO:0007669"/>
    <property type="project" value="TreeGrafter"/>
</dbReference>
<keyword evidence="2 5" id="KW-0813">Transport</keyword>
<dbReference type="OrthoDB" id="3365060at2759"/>
<comment type="caution">
    <text evidence="7">The sequence shown here is derived from an EMBL/GenBank/DDBJ whole genome shotgun (WGS) entry which is preliminary data.</text>
</comment>
<dbReference type="InterPro" id="IPR012677">
    <property type="entry name" value="Nucleotide-bd_a/b_plait_sf"/>
</dbReference>
<protein>
    <submittedName>
        <fullName evidence="7">Putative NUP-type RNA recognition protein</fullName>
    </submittedName>
</protein>
<organism evidence="7 8">
    <name type="scientific">Giardia duodenalis assemblage B</name>
    <dbReference type="NCBI Taxonomy" id="1394984"/>
    <lineage>
        <taxon>Eukaryota</taxon>
        <taxon>Metamonada</taxon>
        <taxon>Diplomonadida</taxon>
        <taxon>Hexamitidae</taxon>
        <taxon>Giardiinae</taxon>
        <taxon>Giardia</taxon>
    </lineage>
</organism>
<evidence type="ECO:0000256" key="4">
    <source>
        <dbReference type="ARBA" id="ARBA00023242"/>
    </source>
</evidence>
<dbReference type="Gene3D" id="3.30.70.330">
    <property type="match status" value="1"/>
</dbReference>
<dbReference type="PANTHER" id="PTHR21527:SF6">
    <property type="entry name" value="NUCLEOPORIN NUP35"/>
    <property type="match status" value="1"/>
</dbReference>
<dbReference type="GO" id="GO:0051028">
    <property type="term" value="P:mRNA transport"/>
    <property type="evidence" value="ECO:0007669"/>
    <property type="project" value="UniProtKB-UniRule"/>
</dbReference>
<keyword evidence="5" id="KW-0906">Nuclear pore complex</keyword>
<dbReference type="InterPro" id="IPR007846">
    <property type="entry name" value="RRM_NUP35_dom"/>
</dbReference>
<evidence type="ECO:0000259" key="6">
    <source>
        <dbReference type="PROSITE" id="PS51472"/>
    </source>
</evidence>
<evidence type="ECO:0000256" key="5">
    <source>
        <dbReference type="PROSITE-ProRule" id="PRU00804"/>
    </source>
</evidence>
<evidence type="ECO:0000313" key="8">
    <source>
        <dbReference type="Proteomes" id="UP000070089"/>
    </source>
</evidence>
<dbReference type="AlphaFoldDB" id="A0A132NW40"/>
<evidence type="ECO:0000256" key="3">
    <source>
        <dbReference type="ARBA" id="ARBA00022816"/>
    </source>
</evidence>
<evidence type="ECO:0000256" key="2">
    <source>
        <dbReference type="ARBA" id="ARBA00022448"/>
    </source>
</evidence>
<comment type="subcellular location">
    <subcellularLocation>
        <location evidence="1">Nucleus</location>
    </subcellularLocation>
</comment>
<reference evidence="7 8" key="1">
    <citation type="journal article" date="2015" name="Mol. Biochem. Parasitol.">
        <title>Identification of polymorphic genes for use in assemblage B genotyping assays through comparative genomics of multiple assemblage B Giardia duodenalis isolates.</title>
        <authorList>
            <person name="Wielinga C."/>
            <person name="Thompson R.C."/>
            <person name="Monis P."/>
            <person name="Ryan U."/>
        </authorList>
    </citation>
    <scope>NUCLEOTIDE SEQUENCE [LARGE SCALE GENOMIC DNA]</scope>
    <source>
        <strain evidence="7 8">BAH15c1</strain>
    </source>
</reference>
<dbReference type="GO" id="GO:0006607">
    <property type="term" value="P:NLS-bearing protein import into nucleus"/>
    <property type="evidence" value="ECO:0007669"/>
    <property type="project" value="TreeGrafter"/>
</dbReference>